<dbReference type="EMBL" id="SGXF01000002">
    <property type="protein sequence ID" value="RZT01068.1"/>
    <property type="molecule type" value="Genomic_DNA"/>
</dbReference>
<comment type="function">
    <text evidence="9">May play the central regulatory role in sporulation. It may be an element of the effector pathway responsible for the activation of sporulation genes in response to nutritional stress. Spo0A may act in concert with spo0H (a sigma factor) to control the expression of some genes that are critical to the sporulation process.</text>
</comment>
<evidence type="ECO:0000256" key="3">
    <source>
        <dbReference type="ARBA" id="ARBA00012438"/>
    </source>
</evidence>
<keyword evidence="6" id="KW-0808">Transferase</keyword>
<dbReference type="InterPro" id="IPR005467">
    <property type="entry name" value="His_kinase_dom"/>
</dbReference>
<evidence type="ECO:0000256" key="5">
    <source>
        <dbReference type="ARBA" id="ARBA00022553"/>
    </source>
</evidence>
<evidence type="ECO:0000256" key="9">
    <source>
        <dbReference type="ARBA" id="ARBA00024867"/>
    </source>
</evidence>
<feature type="domain" description="Histidine kinase" evidence="12">
    <location>
        <begin position="348"/>
        <end position="568"/>
    </location>
</feature>
<evidence type="ECO:0000256" key="11">
    <source>
        <dbReference type="PROSITE-ProRule" id="PRU00169"/>
    </source>
</evidence>
<organism evidence="14 15">
    <name type="scientific">Cuneatibacter caecimuris</name>
    <dbReference type="NCBI Taxonomy" id="1796618"/>
    <lineage>
        <taxon>Bacteria</taxon>
        <taxon>Bacillati</taxon>
        <taxon>Bacillota</taxon>
        <taxon>Clostridia</taxon>
        <taxon>Lachnospirales</taxon>
        <taxon>Lachnospiraceae</taxon>
        <taxon>Cuneatibacter</taxon>
    </lineage>
</organism>
<proteinExistence type="inferred from homology"/>
<dbReference type="Pfam" id="PF00072">
    <property type="entry name" value="Response_reg"/>
    <property type="match status" value="1"/>
</dbReference>
<dbReference type="InterPro" id="IPR011006">
    <property type="entry name" value="CheY-like_superfamily"/>
</dbReference>
<dbReference type="GO" id="GO:0000155">
    <property type="term" value="F:phosphorelay sensor kinase activity"/>
    <property type="evidence" value="ECO:0007669"/>
    <property type="project" value="InterPro"/>
</dbReference>
<keyword evidence="5 11" id="KW-0597">Phosphoprotein</keyword>
<dbReference type="SUPFAM" id="SSF52172">
    <property type="entry name" value="CheY-like"/>
    <property type="match status" value="1"/>
</dbReference>
<dbReference type="Proteomes" id="UP000292927">
    <property type="component" value="Unassembled WGS sequence"/>
</dbReference>
<dbReference type="SMART" id="SM00388">
    <property type="entry name" value="HisKA"/>
    <property type="match status" value="1"/>
</dbReference>
<gene>
    <name evidence="14" type="ORF">EV209_1506</name>
</gene>
<dbReference type="Gene3D" id="1.10.287.130">
    <property type="match status" value="1"/>
</dbReference>
<dbReference type="CDD" id="cd00082">
    <property type="entry name" value="HisKA"/>
    <property type="match status" value="1"/>
</dbReference>
<dbReference type="CDD" id="cd17546">
    <property type="entry name" value="REC_hyHK_CKI1_RcsC-like"/>
    <property type="match status" value="1"/>
</dbReference>
<dbReference type="InterPro" id="IPR003594">
    <property type="entry name" value="HATPase_dom"/>
</dbReference>
<dbReference type="PANTHER" id="PTHR43047:SF72">
    <property type="entry name" value="OSMOSENSING HISTIDINE PROTEIN KINASE SLN1"/>
    <property type="match status" value="1"/>
</dbReference>
<dbReference type="InterPro" id="IPR036890">
    <property type="entry name" value="HATPase_C_sf"/>
</dbReference>
<evidence type="ECO:0000256" key="8">
    <source>
        <dbReference type="ARBA" id="ARBA00023012"/>
    </source>
</evidence>
<dbReference type="PROSITE" id="PS50109">
    <property type="entry name" value="HIS_KIN"/>
    <property type="match status" value="1"/>
</dbReference>
<dbReference type="InterPro" id="IPR004358">
    <property type="entry name" value="Sig_transdc_His_kin-like_C"/>
</dbReference>
<evidence type="ECO:0000256" key="6">
    <source>
        <dbReference type="ARBA" id="ARBA00022679"/>
    </source>
</evidence>
<evidence type="ECO:0000313" key="14">
    <source>
        <dbReference type="EMBL" id="RZT01068.1"/>
    </source>
</evidence>
<evidence type="ECO:0000313" key="15">
    <source>
        <dbReference type="Proteomes" id="UP000292927"/>
    </source>
</evidence>
<evidence type="ECO:0000256" key="2">
    <source>
        <dbReference type="ARBA" id="ARBA00006402"/>
    </source>
</evidence>
<comment type="similarity">
    <text evidence="2">In the N-terminal section; belongs to the phytochrome family.</text>
</comment>
<sequence length="719" mass="79996">MSDKIKKTASHKRNYIFPLMLVAVVLVLVLSILFASSLDEQLYIQRLYSMEQNVKKSSELVNLSIKNEWEKLHQLVYTIQRFPARSTQELLDNLVDMSQNSEAHSPWTFSCIDSGSSSYNWEGTVTRWPLPKMLPTDLPDHQIAIRESNTDGTEQMLFLQRLPQPILLNDGVTLTHVALTIDMNILLPELEVSSFGAGNSTYITKTDGTRLYHQTSNTEVLPAYNVITALNNAEFLYDTTYEALVDAVERQDFFTGEILLEDMRYFVSSAPVAERWAMVLFIPEENVSGGTTELVQKLILQMAGIAFALSVVLILFMRLNARRTLEAQQTALREAERASRSKSEFLSNMSHDIRTPLNGIMGMCHLAIRDYDDPSGYLNKIDQSSHQLMLLINDILDMSRIEQGKVEVRTAPLDIHVLLRGCITNIEALARQKNIEVRVDTGGLIDCWAESDELLLNQILTNLLGNAVKFTPEKGAITLRAAQESPQNGVALYTFEVRDTGIGMSAEFVARMFEPFSQENSDSRTQYKGTGLGLSIVKSLVEKLQGDILVESAPGKGSRFSVILPMTVTLPVQDSEAFGELSDQGTVTGMHVLLAEDNELNRLIASDILEELGLIVDTAADGQQAVDRFAASAEGQYHIIFMDLRMPVMDGLAAARAIRCLPRSDANVPIVAMTADAFAEDVEKTRAAGMNDHLAKPLDLGRLKAVLYKYHPDRKRGGN</sequence>
<dbReference type="SUPFAM" id="SSF47384">
    <property type="entry name" value="Homodimeric domain of signal transducing histidine kinase"/>
    <property type="match status" value="1"/>
</dbReference>
<dbReference type="OrthoDB" id="9790669at2"/>
<evidence type="ECO:0000256" key="1">
    <source>
        <dbReference type="ARBA" id="ARBA00000085"/>
    </source>
</evidence>
<dbReference type="InterPro" id="IPR036097">
    <property type="entry name" value="HisK_dim/P_sf"/>
</dbReference>
<feature type="domain" description="Response regulatory" evidence="13">
    <location>
        <begin position="591"/>
        <end position="711"/>
    </location>
</feature>
<dbReference type="InterPro" id="IPR003661">
    <property type="entry name" value="HisK_dim/P_dom"/>
</dbReference>
<dbReference type="FunFam" id="3.30.565.10:FF:000010">
    <property type="entry name" value="Sensor histidine kinase RcsC"/>
    <property type="match status" value="1"/>
</dbReference>
<feature type="modified residue" description="4-aspartylphosphate" evidence="11">
    <location>
        <position position="643"/>
    </location>
</feature>
<evidence type="ECO:0000256" key="7">
    <source>
        <dbReference type="ARBA" id="ARBA00022777"/>
    </source>
</evidence>
<keyword evidence="8" id="KW-0902">Two-component regulatory system</keyword>
<keyword evidence="15" id="KW-1185">Reference proteome</keyword>
<dbReference type="EC" id="2.7.13.3" evidence="3"/>
<dbReference type="PROSITE" id="PS50110">
    <property type="entry name" value="RESPONSE_REGULATORY"/>
    <property type="match status" value="1"/>
</dbReference>
<dbReference type="Gene3D" id="3.40.50.2300">
    <property type="match status" value="1"/>
</dbReference>
<dbReference type="GO" id="GO:0009927">
    <property type="term" value="F:histidine phosphotransfer kinase activity"/>
    <property type="evidence" value="ECO:0007669"/>
    <property type="project" value="TreeGrafter"/>
</dbReference>
<dbReference type="SUPFAM" id="SSF55874">
    <property type="entry name" value="ATPase domain of HSP90 chaperone/DNA topoisomerase II/histidine kinase"/>
    <property type="match status" value="1"/>
</dbReference>
<dbReference type="AlphaFoldDB" id="A0A4Q7PLR4"/>
<dbReference type="CDD" id="cd16922">
    <property type="entry name" value="HATPase_EvgS-ArcB-TorS-like"/>
    <property type="match status" value="1"/>
</dbReference>
<dbReference type="Pfam" id="PF00512">
    <property type="entry name" value="HisKA"/>
    <property type="match status" value="1"/>
</dbReference>
<dbReference type="SMART" id="SM00448">
    <property type="entry name" value="REC"/>
    <property type="match status" value="1"/>
</dbReference>
<dbReference type="Gene3D" id="3.30.565.10">
    <property type="entry name" value="Histidine kinase-like ATPase, C-terminal domain"/>
    <property type="match status" value="1"/>
</dbReference>
<dbReference type="PRINTS" id="PR00344">
    <property type="entry name" value="BCTRLSENSOR"/>
</dbReference>
<keyword evidence="7 14" id="KW-0418">Kinase</keyword>
<accession>A0A4Q7PLR4</accession>
<dbReference type="PANTHER" id="PTHR43047">
    <property type="entry name" value="TWO-COMPONENT HISTIDINE PROTEIN KINASE"/>
    <property type="match status" value="1"/>
</dbReference>
<reference evidence="14 15" key="1">
    <citation type="submission" date="2019-02" db="EMBL/GenBank/DDBJ databases">
        <title>Genomic Encyclopedia of Type Strains, Phase IV (KMG-IV): sequencing the most valuable type-strain genomes for metagenomic binning, comparative biology and taxonomic classification.</title>
        <authorList>
            <person name="Goeker M."/>
        </authorList>
    </citation>
    <scope>NUCLEOTIDE SEQUENCE [LARGE SCALE GENOMIC DNA]</scope>
    <source>
        <strain evidence="14 15">DSM 29486</strain>
    </source>
</reference>
<protein>
    <recommendedName>
        <fullName evidence="10">Circadian input-output histidine kinase CikA</fullName>
        <ecNumber evidence="3">2.7.13.3</ecNumber>
    </recommendedName>
    <alternativeName>
        <fullName evidence="4">Stage 0 sporulation protein A homolog</fullName>
    </alternativeName>
</protein>
<evidence type="ECO:0000256" key="4">
    <source>
        <dbReference type="ARBA" id="ARBA00018672"/>
    </source>
</evidence>
<dbReference type="GO" id="GO:0005886">
    <property type="term" value="C:plasma membrane"/>
    <property type="evidence" value="ECO:0007669"/>
    <property type="project" value="TreeGrafter"/>
</dbReference>
<evidence type="ECO:0000256" key="10">
    <source>
        <dbReference type="ARBA" id="ARBA00074306"/>
    </source>
</evidence>
<dbReference type="RefSeq" id="WP_130434629.1">
    <property type="nucleotide sequence ID" value="NZ_SGXF01000002.1"/>
</dbReference>
<comment type="caution">
    <text evidence="14">The sequence shown here is derived from an EMBL/GenBank/DDBJ whole genome shotgun (WGS) entry which is preliminary data.</text>
</comment>
<dbReference type="SMART" id="SM00387">
    <property type="entry name" value="HATPase_c"/>
    <property type="match status" value="1"/>
</dbReference>
<evidence type="ECO:0000259" key="13">
    <source>
        <dbReference type="PROSITE" id="PS50110"/>
    </source>
</evidence>
<evidence type="ECO:0000259" key="12">
    <source>
        <dbReference type="PROSITE" id="PS50109"/>
    </source>
</evidence>
<name>A0A4Q7PLR4_9FIRM</name>
<dbReference type="Pfam" id="PF02518">
    <property type="entry name" value="HATPase_c"/>
    <property type="match status" value="1"/>
</dbReference>
<comment type="catalytic activity">
    <reaction evidence="1">
        <text>ATP + protein L-histidine = ADP + protein N-phospho-L-histidine.</text>
        <dbReference type="EC" id="2.7.13.3"/>
    </reaction>
</comment>
<dbReference type="InterPro" id="IPR001789">
    <property type="entry name" value="Sig_transdc_resp-reg_receiver"/>
</dbReference>